<proteinExistence type="predicted"/>
<evidence type="ECO:0000313" key="2">
    <source>
        <dbReference type="Proteomes" id="UP000299102"/>
    </source>
</evidence>
<organism evidence="1 2">
    <name type="scientific">Eumeta variegata</name>
    <name type="common">Bagworm moth</name>
    <name type="synonym">Eumeta japonica</name>
    <dbReference type="NCBI Taxonomy" id="151549"/>
    <lineage>
        <taxon>Eukaryota</taxon>
        <taxon>Metazoa</taxon>
        <taxon>Ecdysozoa</taxon>
        <taxon>Arthropoda</taxon>
        <taxon>Hexapoda</taxon>
        <taxon>Insecta</taxon>
        <taxon>Pterygota</taxon>
        <taxon>Neoptera</taxon>
        <taxon>Endopterygota</taxon>
        <taxon>Lepidoptera</taxon>
        <taxon>Glossata</taxon>
        <taxon>Ditrysia</taxon>
        <taxon>Tineoidea</taxon>
        <taxon>Psychidae</taxon>
        <taxon>Oiketicinae</taxon>
        <taxon>Eumeta</taxon>
    </lineage>
</organism>
<keyword evidence="2" id="KW-1185">Reference proteome</keyword>
<protein>
    <submittedName>
        <fullName evidence="1">Uncharacterized protein</fullName>
    </submittedName>
</protein>
<gene>
    <name evidence="1" type="ORF">EVAR_94552_1</name>
</gene>
<dbReference type="AlphaFoldDB" id="A0A4C1UUR8"/>
<accession>A0A4C1UUR8</accession>
<comment type="caution">
    <text evidence="1">The sequence shown here is derived from an EMBL/GenBank/DDBJ whole genome shotgun (WGS) entry which is preliminary data.</text>
</comment>
<reference evidence="1 2" key="1">
    <citation type="journal article" date="2019" name="Commun. Biol.">
        <title>The bagworm genome reveals a unique fibroin gene that provides high tensile strength.</title>
        <authorList>
            <person name="Kono N."/>
            <person name="Nakamura H."/>
            <person name="Ohtoshi R."/>
            <person name="Tomita M."/>
            <person name="Numata K."/>
            <person name="Arakawa K."/>
        </authorList>
    </citation>
    <scope>NUCLEOTIDE SEQUENCE [LARGE SCALE GENOMIC DNA]</scope>
</reference>
<sequence length="107" mass="12403">MATDTERSRSEHIELHKTLVVEWKEGLIYLSVGLRTIEGVLQALEQLMDRRHGVIRFRLTRVLSGHGYFGKYVYQIAKKEPSAECYRRGDDGRLEDTALHTLKKYPA</sequence>
<dbReference type="EMBL" id="BGZK01000230">
    <property type="protein sequence ID" value="GBP30243.1"/>
    <property type="molecule type" value="Genomic_DNA"/>
</dbReference>
<dbReference type="Proteomes" id="UP000299102">
    <property type="component" value="Unassembled WGS sequence"/>
</dbReference>
<dbReference type="OrthoDB" id="7480128at2759"/>
<evidence type="ECO:0000313" key="1">
    <source>
        <dbReference type="EMBL" id="GBP30243.1"/>
    </source>
</evidence>
<name>A0A4C1UUR8_EUMVA</name>